<sequence length="117" mass="12781">MACPVFAEVAAFLSKHTLLVWGATCRQSLRETFEASGDAWVSVDLASWCPICDGSYERGDADLKEALGRIPPGRLRFLKMQGSFTDSGLASVLEKHSGLLELSLDAEPAGQRRPQKR</sequence>
<dbReference type="OrthoDB" id="426502at2759"/>
<proteinExistence type="predicted"/>
<dbReference type="AlphaFoldDB" id="A0A812SST7"/>
<feature type="non-terminal residue" evidence="1">
    <location>
        <position position="117"/>
    </location>
</feature>
<accession>A0A812SST7</accession>
<keyword evidence="2" id="KW-1185">Reference proteome</keyword>
<evidence type="ECO:0000313" key="1">
    <source>
        <dbReference type="EMBL" id="CAE7494947.1"/>
    </source>
</evidence>
<gene>
    <name evidence="1" type="ORF">SPIL2461_LOCUS12766</name>
</gene>
<protein>
    <submittedName>
        <fullName evidence="1">Uncharacterized protein</fullName>
    </submittedName>
</protein>
<evidence type="ECO:0000313" key="2">
    <source>
        <dbReference type="Proteomes" id="UP000649617"/>
    </source>
</evidence>
<dbReference type="Proteomes" id="UP000649617">
    <property type="component" value="Unassembled WGS sequence"/>
</dbReference>
<comment type="caution">
    <text evidence="1">The sequence shown here is derived from an EMBL/GenBank/DDBJ whole genome shotgun (WGS) entry which is preliminary data.</text>
</comment>
<dbReference type="EMBL" id="CAJNIZ010026769">
    <property type="protein sequence ID" value="CAE7494947.1"/>
    <property type="molecule type" value="Genomic_DNA"/>
</dbReference>
<name>A0A812SST7_SYMPI</name>
<organism evidence="1 2">
    <name type="scientific">Symbiodinium pilosum</name>
    <name type="common">Dinoflagellate</name>
    <dbReference type="NCBI Taxonomy" id="2952"/>
    <lineage>
        <taxon>Eukaryota</taxon>
        <taxon>Sar</taxon>
        <taxon>Alveolata</taxon>
        <taxon>Dinophyceae</taxon>
        <taxon>Suessiales</taxon>
        <taxon>Symbiodiniaceae</taxon>
        <taxon>Symbiodinium</taxon>
    </lineage>
</organism>
<reference evidence="1" key="1">
    <citation type="submission" date="2021-02" db="EMBL/GenBank/DDBJ databases">
        <authorList>
            <person name="Dougan E. K."/>
            <person name="Rhodes N."/>
            <person name="Thang M."/>
            <person name="Chan C."/>
        </authorList>
    </citation>
    <scope>NUCLEOTIDE SEQUENCE</scope>
</reference>